<evidence type="ECO:0000313" key="2">
    <source>
        <dbReference type="EMBL" id="KAI1875260.1"/>
    </source>
</evidence>
<feature type="compositionally biased region" description="Basic and acidic residues" evidence="1">
    <location>
        <begin position="10"/>
        <end position="34"/>
    </location>
</feature>
<reference evidence="2" key="1">
    <citation type="submission" date="2021-03" db="EMBL/GenBank/DDBJ databases">
        <title>Revisited historic fungal species revealed as producer of novel bioactive compounds through whole genome sequencing and comparative genomics.</title>
        <authorList>
            <person name="Vignolle G.A."/>
            <person name="Hochenegger N."/>
            <person name="Mach R.L."/>
            <person name="Mach-Aigner A.R."/>
            <person name="Javad Rahimi M."/>
            <person name="Salim K.A."/>
            <person name="Chan C.M."/>
            <person name="Lim L.B.L."/>
            <person name="Cai F."/>
            <person name="Druzhinina I.S."/>
            <person name="U'Ren J.M."/>
            <person name="Derntl C."/>
        </authorList>
    </citation>
    <scope>NUCLEOTIDE SEQUENCE</scope>
    <source>
        <strain evidence="2">TUCIM 5799</strain>
    </source>
</reference>
<accession>A0A9Q0ANM7</accession>
<dbReference type="Proteomes" id="UP000829685">
    <property type="component" value="Unassembled WGS sequence"/>
</dbReference>
<protein>
    <submittedName>
        <fullName evidence="2">Uncharacterized protein</fullName>
    </submittedName>
</protein>
<evidence type="ECO:0000313" key="3">
    <source>
        <dbReference type="Proteomes" id="UP000829685"/>
    </source>
</evidence>
<dbReference type="AlphaFoldDB" id="A0A9Q0ANM7"/>
<keyword evidence="3" id="KW-1185">Reference proteome</keyword>
<name>A0A9Q0ANM7_9PEZI</name>
<comment type="caution">
    <text evidence="2">The sequence shown here is derived from an EMBL/GenBank/DDBJ whole genome shotgun (WGS) entry which is preliminary data.</text>
</comment>
<feature type="region of interest" description="Disordered" evidence="1">
    <location>
        <begin position="1"/>
        <end position="34"/>
    </location>
</feature>
<dbReference type="EMBL" id="JAFIMR010000008">
    <property type="protein sequence ID" value="KAI1875260.1"/>
    <property type="molecule type" value="Genomic_DNA"/>
</dbReference>
<gene>
    <name evidence="2" type="ORF">JX265_004318</name>
</gene>
<dbReference type="OrthoDB" id="194358at2759"/>
<organism evidence="2 3">
    <name type="scientific">Neoarthrinium moseri</name>
    <dbReference type="NCBI Taxonomy" id="1658444"/>
    <lineage>
        <taxon>Eukaryota</taxon>
        <taxon>Fungi</taxon>
        <taxon>Dikarya</taxon>
        <taxon>Ascomycota</taxon>
        <taxon>Pezizomycotina</taxon>
        <taxon>Sordariomycetes</taxon>
        <taxon>Xylariomycetidae</taxon>
        <taxon>Amphisphaeriales</taxon>
        <taxon>Apiosporaceae</taxon>
        <taxon>Neoarthrinium</taxon>
    </lineage>
</organism>
<proteinExistence type="predicted"/>
<evidence type="ECO:0000256" key="1">
    <source>
        <dbReference type="SAM" id="MobiDB-lite"/>
    </source>
</evidence>
<sequence>MESVAIKRTRHEESSDNARGASDSKRTKSESPIDIVRAEERRRIEATYADLPLLPRRVPEPDFLMNGQEIYNKDDASLQFYPACAEGELDKMRSFVGHSRPPDSDLQYGLEKAAHGFQAEIIQYLMQERNVKLHTRVFETKCKMAPSPESIFTGGNPHY</sequence>